<evidence type="ECO:0000256" key="1">
    <source>
        <dbReference type="ARBA" id="ARBA00006739"/>
    </source>
</evidence>
<evidence type="ECO:0000256" key="2">
    <source>
        <dbReference type="ARBA" id="ARBA00022676"/>
    </source>
</evidence>
<feature type="transmembrane region" description="Helical" evidence="4">
    <location>
        <begin position="426"/>
        <end position="444"/>
    </location>
</feature>
<reference evidence="5 6" key="1">
    <citation type="submission" date="2015-12" db="EMBL/GenBank/DDBJ databases">
        <title>Genome sequence of Corynebacterium AS 1.542.</title>
        <authorList>
            <person name="Yang J."/>
            <person name="Yang S."/>
        </authorList>
    </citation>
    <scope>NUCLEOTIDE SEQUENCE [LARGE SCALE GENOMIC DNA]</scope>
    <source>
        <strain evidence="5 6">AS 1.542</strain>
    </source>
</reference>
<evidence type="ECO:0000313" key="6">
    <source>
        <dbReference type="Proteomes" id="UP000186091"/>
    </source>
</evidence>
<keyword evidence="4" id="KW-1133">Transmembrane helix</keyword>
<keyword evidence="3" id="KW-0808">Transferase</keyword>
<feature type="transmembrane region" description="Helical" evidence="4">
    <location>
        <begin position="401"/>
        <end position="419"/>
    </location>
</feature>
<keyword evidence="4" id="KW-0812">Transmembrane</keyword>
<name>A0AB36IA95_CORGT</name>
<feature type="transmembrane region" description="Helical" evidence="4">
    <location>
        <begin position="375"/>
        <end position="395"/>
    </location>
</feature>
<gene>
    <name evidence="5" type="ORF">AUP69_04800</name>
</gene>
<dbReference type="Pfam" id="PF13641">
    <property type="entry name" value="Glyco_tranf_2_3"/>
    <property type="match status" value="1"/>
</dbReference>
<keyword evidence="5" id="KW-0378">Hydrolase</keyword>
<keyword evidence="4" id="KW-0472">Membrane</keyword>
<keyword evidence="2" id="KW-0328">Glycosyltransferase</keyword>
<dbReference type="Proteomes" id="UP000186091">
    <property type="component" value="Unassembled WGS sequence"/>
</dbReference>
<dbReference type="PANTHER" id="PTHR43630">
    <property type="entry name" value="POLY-BETA-1,6-N-ACETYL-D-GLUCOSAMINE SYNTHASE"/>
    <property type="match status" value="1"/>
</dbReference>
<feature type="transmembrane region" description="Helical" evidence="4">
    <location>
        <begin position="61"/>
        <end position="81"/>
    </location>
</feature>
<dbReference type="CDD" id="cd06423">
    <property type="entry name" value="CESA_like"/>
    <property type="match status" value="1"/>
</dbReference>
<dbReference type="GO" id="GO:0016757">
    <property type="term" value="F:glycosyltransferase activity"/>
    <property type="evidence" value="ECO:0007669"/>
    <property type="project" value="UniProtKB-KW"/>
</dbReference>
<evidence type="ECO:0000313" key="5">
    <source>
        <dbReference type="EMBL" id="OKX83092.1"/>
    </source>
</evidence>
<comment type="similarity">
    <text evidence="1">Belongs to the glycosyltransferase 2 family.</text>
</comment>
<sequence>MEKKSFPIARVIGIGVLGIAGMGILLLWLAVTLSDPASPGAQETEVFDRWKVLFDDYIPPVRVLVAAIIVALIFVFIAATVERTVTNRYRRSVDGEGVPLAPKIVMAETRGVFHGPITINVLVPAHNEAERITGTIQALKSQHEPPERIVVVADNCTDETTELARAEGVEVLETVNNKFKKAGGLNQALSRMLPTLGENDIVMIVDADTALDQGFLKEARRRFESDRALMAVGGLFYGESGSGWLGQYQRNEYTRYSRDIYRRRGRVFVLTGTASAFRPRGLRTVAESRGTLIPGRKGDVYDTAALTEDNELTLALKSLGGLMVSPNECSVVTEVMPTWRELWHQRLRWQRGALENLGAYGITPQTTRYWFQQLGIGYGALALGAYFAVIIITFLARDQWIWYPFWMLLGLLFMIERVLTVWRSTWFARFVAALLIPELIYASYLNLVFLKGVVDILLAKQAHWGEHDDKTMQVADTAAETNDEGEERR</sequence>
<dbReference type="GO" id="GO:0016787">
    <property type="term" value="F:hydrolase activity"/>
    <property type="evidence" value="ECO:0007669"/>
    <property type="project" value="UniProtKB-KW"/>
</dbReference>
<dbReference type="Gene3D" id="3.90.550.10">
    <property type="entry name" value="Spore Coat Polysaccharide Biosynthesis Protein SpsA, Chain A"/>
    <property type="match status" value="1"/>
</dbReference>
<evidence type="ECO:0000256" key="4">
    <source>
        <dbReference type="SAM" id="Phobius"/>
    </source>
</evidence>
<proteinExistence type="inferred from homology"/>
<dbReference type="InterPro" id="IPR029044">
    <property type="entry name" value="Nucleotide-diphossugar_trans"/>
</dbReference>
<dbReference type="SUPFAM" id="SSF53448">
    <property type="entry name" value="Nucleotide-diphospho-sugar transferases"/>
    <property type="match status" value="1"/>
</dbReference>
<accession>A0AB36IA95</accession>
<dbReference type="RefSeq" id="WP_003856873.1">
    <property type="nucleotide sequence ID" value="NZ_JAAOYN010000001.1"/>
</dbReference>
<evidence type="ECO:0000256" key="3">
    <source>
        <dbReference type="ARBA" id="ARBA00022679"/>
    </source>
</evidence>
<dbReference type="EMBL" id="LOQT01000013">
    <property type="protein sequence ID" value="OKX83092.1"/>
    <property type="molecule type" value="Genomic_DNA"/>
</dbReference>
<dbReference type="AlphaFoldDB" id="A0AB36IA95"/>
<comment type="caution">
    <text evidence="5">The sequence shown here is derived from an EMBL/GenBank/DDBJ whole genome shotgun (WGS) entry which is preliminary data.</text>
</comment>
<dbReference type="PANTHER" id="PTHR43630:SF1">
    <property type="entry name" value="POLY-BETA-1,6-N-ACETYL-D-GLUCOSAMINE SYNTHASE"/>
    <property type="match status" value="1"/>
</dbReference>
<feature type="transmembrane region" description="Helical" evidence="4">
    <location>
        <begin position="12"/>
        <end position="31"/>
    </location>
</feature>
<protein>
    <submittedName>
        <fullName evidence="5">Hydrolase</fullName>
    </submittedName>
</protein>
<organism evidence="5 6">
    <name type="scientific">Corynebacterium glutamicum</name>
    <name type="common">Brevibacterium saccharolyticum</name>
    <dbReference type="NCBI Taxonomy" id="1718"/>
    <lineage>
        <taxon>Bacteria</taxon>
        <taxon>Bacillati</taxon>
        <taxon>Actinomycetota</taxon>
        <taxon>Actinomycetes</taxon>
        <taxon>Mycobacteriales</taxon>
        <taxon>Corynebacteriaceae</taxon>
        <taxon>Corynebacterium</taxon>
    </lineage>
</organism>